<dbReference type="STRING" id="1324314.BVG16_24970"/>
<keyword evidence="3" id="KW-1185">Reference proteome</keyword>
<evidence type="ECO:0000259" key="1">
    <source>
        <dbReference type="Pfam" id="PF13472"/>
    </source>
</evidence>
<comment type="caution">
    <text evidence="2">The sequence shown here is derived from an EMBL/GenBank/DDBJ whole genome shotgun (WGS) entry which is preliminary data.</text>
</comment>
<dbReference type="Pfam" id="PF13472">
    <property type="entry name" value="Lipase_GDSL_2"/>
    <property type="match status" value="1"/>
</dbReference>
<gene>
    <name evidence="2" type="ORF">BVG16_24970</name>
</gene>
<dbReference type="Proteomes" id="UP000190188">
    <property type="component" value="Unassembled WGS sequence"/>
</dbReference>
<dbReference type="RefSeq" id="WP_078501934.1">
    <property type="nucleotide sequence ID" value="NZ_MSZX01000012.1"/>
</dbReference>
<dbReference type="AlphaFoldDB" id="A0A1T2X2H4"/>
<evidence type="ECO:0000313" key="2">
    <source>
        <dbReference type="EMBL" id="OPA74015.1"/>
    </source>
</evidence>
<dbReference type="PANTHER" id="PTHR34407:SF1">
    <property type="entry name" value="SGNH HYDROLASE-TYPE ESTERASE DOMAIN-CONTAINING PROTEIN"/>
    <property type="match status" value="1"/>
</dbReference>
<evidence type="ECO:0000313" key="3">
    <source>
        <dbReference type="Proteomes" id="UP000190188"/>
    </source>
</evidence>
<dbReference type="EMBL" id="MSZX01000012">
    <property type="protein sequence ID" value="OPA74015.1"/>
    <property type="molecule type" value="Genomic_DNA"/>
</dbReference>
<dbReference type="InterPro" id="IPR013830">
    <property type="entry name" value="SGNH_hydro"/>
</dbReference>
<dbReference type="Gene3D" id="3.40.50.1110">
    <property type="entry name" value="SGNH hydrolase"/>
    <property type="match status" value="1"/>
</dbReference>
<protein>
    <recommendedName>
        <fullName evidence="1">SGNH hydrolase-type esterase domain-containing protein</fullName>
    </recommendedName>
</protein>
<reference evidence="2 3" key="1">
    <citation type="submission" date="2017-01" db="EMBL/GenBank/DDBJ databases">
        <title>Genome analysis of Paenibacillus selenitrireducens ES3-24.</title>
        <authorList>
            <person name="Xu D."/>
            <person name="Yao R."/>
            <person name="Zheng S."/>
        </authorList>
    </citation>
    <scope>NUCLEOTIDE SEQUENCE [LARGE SCALE GENOMIC DNA]</scope>
    <source>
        <strain evidence="2 3">ES3-24</strain>
    </source>
</reference>
<accession>A0A1T2X2H4</accession>
<dbReference type="OrthoDB" id="8233337at2"/>
<dbReference type="PANTHER" id="PTHR34407">
    <property type="entry name" value="EXPRESSED PROTEIN"/>
    <property type="match status" value="1"/>
</dbReference>
<organism evidence="2 3">
    <name type="scientific">Paenibacillus selenitireducens</name>
    <dbReference type="NCBI Taxonomy" id="1324314"/>
    <lineage>
        <taxon>Bacteria</taxon>
        <taxon>Bacillati</taxon>
        <taxon>Bacillota</taxon>
        <taxon>Bacilli</taxon>
        <taxon>Bacillales</taxon>
        <taxon>Paenibacillaceae</taxon>
        <taxon>Paenibacillus</taxon>
    </lineage>
</organism>
<dbReference type="InterPro" id="IPR036514">
    <property type="entry name" value="SGNH_hydro_sf"/>
</dbReference>
<proteinExistence type="predicted"/>
<feature type="domain" description="SGNH hydrolase-type esterase" evidence="1">
    <location>
        <begin position="32"/>
        <end position="203"/>
    </location>
</feature>
<sequence>MDMKYELRASIRKGLPVFMGKLKRGEPVTAAFLGGSITEGAGASDPDATSWRALTENYLKERLGEERVTCINAGVGGTNSTFGAHRFQEHVLQKGTVDIVFVEFSVNDDLDRVESIRGMEGIVRQCHRLSPHTELCFVYTAADKNLTDRLPFNIAVHEEVASYYDIPSVNFAVEIYELILAGRMQWEHLAPDHYHPHDEGHALYADYIRDFLQTLEFIQDEDARTPSSTLPPMESSNYEYAMMTGVREVTEYRGFQFAHLDDEPRMNWRFHTEHLLTYAADASLTFKVHGQSAGICMLCGPDTGIFEYAIDEGPFQPMNLFDDWCKIAYRPVIAMFPIAKERKNMTITVRNTSLKDNRSTGTSLRIMKLFSN</sequence>
<dbReference type="CDD" id="cd00229">
    <property type="entry name" value="SGNH_hydrolase"/>
    <property type="match status" value="1"/>
</dbReference>
<dbReference type="SUPFAM" id="SSF52266">
    <property type="entry name" value="SGNH hydrolase"/>
    <property type="match status" value="1"/>
</dbReference>
<name>A0A1T2X2H4_9BACL</name>